<evidence type="ECO:0000313" key="5">
    <source>
        <dbReference type="EMBL" id="CAD7645631.1"/>
    </source>
</evidence>
<organism evidence="5">
    <name type="scientific">Medioppia subpectinata</name>
    <dbReference type="NCBI Taxonomy" id="1979941"/>
    <lineage>
        <taxon>Eukaryota</taxon>
        <taxon>Metazoa</taxon>
        <taxon>Ecdysozoa</taxon>
        <taxon>Arthropoda</taxon>
        <taxon>Chelicerata</taxon>
        <taxon>Arachnida</taxon>
        <taxon>Acari</taxon>
        <taxon>Acariformes</taxon>
        <taxon>Sarcoptiformes</taxon>
        <taxon>Oribatida</taxon>
        <taxon>Brachypylina</taxon>
        <taxon>Oppioidea</taxon>
        <taxon>Oppiidae</taxon>
        <taxon>Medioppia</taxon>
    </lineage>
</organism>
<evidence type="ECO:0000256" key="3">
    <source>
        <dbReference type="ARBA" id="ARBA00022801"/>
    </source>
</evidence>
<dbReference type="EMBL" id="OC889275">
    <property type="protein sequence ID" value="CAD7645631.1"/>
    <property type="molecule type" value="Genomic_DNA"/>
</dbReference>
<protein>
    <recommendedName>
        <fullName evidence="4">Caspase family p20 domain-containing protein</fullName>
    </recommendedName>
</protein>
<dbReference type="GO" id="GO:0006508">
    <property type="term" value="P:proteolysis"/>
    <property type="evidence" value="ECO:0007669"/>
    <property type="project" value="UniProtKB-KW"/>
</dbReference>
<keyword evidence="3" id="KW-0378">Hydrolase</keyword>
<keyword evidence="6" id="KW-1185">Reference proteome</keyword>
<proteinExistence type="predicted"/>
<dbReference type="InterPro" id="IPR001309">
    <property type="entry name" value="Pept_C14_p20"/>
</dbReference>
<dbReference type="Proteomes" id="UP000759131">
    <property type="component" value="Unassembled WGS sequence"/>
</dbReference>
<dbReference type="InterPro" id="IPR002398">
    <property type="entry name" value="Pept_C14"/>
</dbReference>
<dbReference type="PANTHER" id="PTHR47901">
    <property type="entry name" value="CASPASE RECRUITMENT DOMAIN-CONTAINING PROTEIN 18"/>
    <property type="match status" value="1"/>
</dbReference>
<dbReference type="EMBL" id="CAJPIZ010034700">
    <property type="protein sequence ID" value="CAG2120653.1"/>
    <property type="molecule type" value="Genomic_DNA"/>
</dbReference>
<dbReference type="SUPFAM" id="SSF52129">
    <property type="entry name" value="Caspase-like"/>
    <property type="match status" value="1"/>
</dbReference>
<feature type="domain" description="Caspase family p20" evidence="4">
    <location>
        <begin position="1"/>
        <end position="45"/>
    </location>
</feature>
<gene>
    <name evidence="5" type="ORF">OSB1V03_LOCUS20599</name>
</gene>
<dbReference type="Gene3D" id="3.40.50.1460">
    <property type="match status" value="1"/>
</dbReference>
<dbReference type="OrthoDB" id="6097640at2759"/>
<sequence length="197" mass="22255">IIGCSAGDPTAGDGLPIRDIVDMFSERRCRALRGKPKLFIYNCCREKGVDTAQVPADTSVTAGAVRCRKCEGQLTCAKCESTRIDTMTSLDGDWKNMNKQTHVIYACAQGLKTWYHKVDGPIGHVSVFGQALSHTIAQYSWYKSLYQLFLMSVKRLEDELKAYRKKHLPFVSEEIIDRRPEINMFAVNKELSIQDID</sequence>
<evidence type="ECO:0000313" key="6">
    <source>
        <dbReference type="Proteomes" id="UP000759131"/>
    </source>
</evidence>
<feature type="non-terminal residue" evidence="5">
    <location>
        <position position="197"/>
    </location>
</feature>
<accession>A0A7R9QHB5</accession>
<dbReference type="InterPro" id="IPR029030">
    <property type="entry name" value="Caspase-like_dom_sf"/>
</dbReference>
<evidence type="ECO:0000256" key="2">
    <source>
        <dbReference type="ARBA" id="ARBA00022703"/>
    </source>
</evidence>
<dbReference type="PROSITE" id="PS50208">
    <property type="entry name" value="CASPASE_P20"/>
    <property type="match status" value="1"/>
</dbReference>
<evidence type="ECO:0000256" key="1">
    <source>
        <dbReference type="ARBA" id="ARBA00022670"/>
    </source>
</evidence>
<reference evidence="5" key="1">
    <citation type="submission" date="2020-11" db="EMBL/GenBank/DDBJ databases">
        <authorList>
            <person name="Tran Van P."/>
        </authorList>
    </citation>
    <scope>NUCLEOTIDE SEQUENCE</scope>
</reference>
<dbReference type="GO" id="GO:0004197">
    <property type="term" value="F:cysteine-type endopeptidase activity"/>
    <property type="evidence" value="ECO:0007669"/>
    <property type="project" value="InterPro"/>
</dbReference>
<name>A0A7R9QHB5_9ACAR</name>
<dbReference type="Pfam" id="PF00656">
    <property type="entry name" value="Peptidase_C14"/>
    <property type="match status" value="1"/>
</dbReference>
<dbReference type="PANTHER" id="PTHR47901:SF8">
    <property type="entry name" value="CASPASE-3"/>
    <property type="match status" value="1"/>
</dbReference>
<dbReference type="InterPro" id="IPR011600">
    <property type="entry name" value="Pept_C14_caspase"/>
</dbReference>
<keyword evidence="1" id="KW-0645">Protease</keyword>
<evidence type="ECO:0000259" key="4">
    <source>
        <dbReference type="PROSITE" id="PS50208"/>
    </source>
</evidence>
<dbReference type="AlphaFoldDB" id="A0A7R9QHB5"/>
<keyword evidence="2" id="KW-0053">Apoptosis</keyword>
<dbReference type="GO" id="GO:0006915">
    <property type="term" value="P:apoptotic process"/>
    <property type="evidence" value="ECO:0007669"/>
    <property type="project" value="UniProtKB-KW"/>
</dbReference>